<evidence type="ECO:0000256" key="3">
    <source>
        <dbReference type="ARBA" id="ARBA00023274"/>
    </source>
</evidence>
<dbReference type="SUPFAM" id="SSF50249">
    <property type="entry name" value="Nucleic acid-binding proteins"/>
    <property type="match status" value="1"/>
</dbReference>
<dbReference type="PROSITE" id="PS00467">
    <property type="entry name" value="RIBOSOMAL_L2"/>
    <property type="match status" value="1"/>
</dbReference>
<dbReference type="PANTHER" id="PTHR13691:SF5">
    <property type="entry name" value="LARGE RIBOSOMAL SUBUNIT PROTEIN UL2M"/>
    <property type="match status" value="1"/>
</dbReference>
<dbReference type="NCBIfam" id="TIGR01171">
    <property type="entry name" value="rplB_bact"/>
    <property type="match status" value="1"/>
</dbReference>
<dbReference type="InterPro" id="IPR005880">
    <property type="entry name" value="Ribosomal_uL2_bac/org-type"/>
</dbReference>
<dbReference type="EMBL" id="HM222968">
    <property type="protein sequence ID" value="ADJ66615.1"/>
    <property type="molecule type" value="Genomic_DNA"/>
</dbReference>
<dbReference type="InterPro" id="IPR002171">
    <property type="entry name" value="Ribosomal_uL2"/>
</dbReference>
<dbReference type="GO" id="GO:0005762">
    <property type="term" value="C:mitochondrial large ribosomal subunit"/>
    <property type="evidence" value="ECO:0007669"/>
    <property type="project" value="TreeGrafter"/>
</dbReference>
<dbReference type="GeneID" id="9481096"/>
<reference evidence="8" key="1">
    <citation type="journal article" date="2010" name="Proc. Natl. Acad. Sci. U.S.A.">
        <title>A common red algal origin of the apicomplexan, dinoflagellate, and heterokont plastids.</title>
        <authorList>
            <person name="Janouskovec J."/>
            <person name="Horak A."/>
            <person name="Obornik M."/>
            <person name="Lukes J."/>
            <person name="Keeling P.J."/>
        </authorList>
    </citation>
    <scope>NUCLEOTIDE SEQUENCE [LARGE SCALE GENOMIC DNA]</scope>
</reference>
<dbReference type="InterPro" id="IPR008991">
    <property type="entry name" value="Translation_prot_SH3-like_sf"/>
</dbReference>
<keyword evidence="3" id="KW-0687">Ribonucleoprotein</keyword>
<dbReference type="AlphaFoldDB" id="D9IXP8"/>
<dbReference type="Gene3D" id="2.40.50.140">
    <property type="entry name" value="Nucleic acid-binding proteins"/>
    <property type="match status" value="1"/>
</dbReference>
<gene>
    <name evidence="8" type="primary">rpl2</name>
</gene>
<dbReference type="InterPro" id="IPR014722">
    <property type="entry name" value="Rib_uL2_dom2"/>
</dbReference>
<dbReference type="Gene3D" id="2.30.30.30">
    <property type="match status" value="1"/>
</dbReference>
<evidence type="ECO:0000256" key="2">
    <source>
        <dbReference type="ARBA" id="ARBA00022980"/>
    </source>
</evidence>
<dbReference type="Pfam" id="PF00181">
    <property type="entry name" value="Ribosomal_L2_N"/>
    <property type="match status" value="1"/>
</dbReference>
<feature type="domain" description="Large ribosomal subunit protein uL2 C-terminal" evidence="6">
    <location>
        <begin position="129"/>
        <end position="258"/>
    </location>
</feature>
<dbReference type="InterPro" id="IPR022669">
    <property type="entry name" value="Ribosomal_uL2_C"/>
</dbReference>
<evidence type="ECO:0000259" key="6">
    <source>
        <dbReference type="SMART" id="SM01382"/>
    </source>
</evidence>
<evidence type="ECO:0000256" key="4">
    <source>
        <dbReference type="ARBA" id="ARBA00069872"/>
    </source>
</evidence>
<dbReference type="SUPFAM" id="SSF50104">
    <property type="entry name" value="Translation proteins SH3-like domain"/>
    <property type="match status" value="1"/>
</dbReference>
<comment type="similarity">
    <text evidence="1">Belongs to the universal ribosomal protein uL2 family.</text>
</comment>
<dbReference type="FunFam" id="2.30.30.30:FF:000001">
    <property type="entry name" value="50S ribosomal protein L2"/>
    <property type="match status" value="1"/>
</dbReference>
<protein>
    <recommendedName>
        <fullName evidence="4">Large ribosomal subunit protein uL2m</fullName>
    </recommendedName>
</protein>
<evidence type="ECO:0000259" key="7">
    <source>
        <dbReference type="SMART" id="SM01383"/>
    </source>
</evidence>
<sequence>MRSHKATTPSKRHLKSIKMGFLSPGKTEKALILPKVSKQGRSNSGRITSRFRGGRGKLLCRNIDFWFAKRGTLATRGAVVELEYDPARTAYLAVILFLDGKLSTERRYMIPTDNLQVGDVVEIGDSASLKPGNILPLWKISPGSEICCIELMPGRGAQLVRAAGTKAQLLLVDEKHAAIRLPSQEVRLVPKECYAVIGCINTPSHNKTTKGKAGRNRWLGRRPRVRGSAMNPTDHPHGGGEGRCPVGRKVPSTPWGKSAFGGRTRKTSRPASKLILKPRYR</sequence>
<dbReference type="SMART" id="SM01383">
    <property type="entry name" value="Ribosomal_L2"/>
    <property type="match status" value="1"/>
</dbReference>
<dbReference type="PIRSF" id="PIRSF002158">
    <property type="entry name" value="Ribosomal_L2"/>
    <property type="match status" value="1"/>
</dbReference>
<organism evidence="8">
    <name type="scientific">Chromerida sp. RM11</name>
    <dbReference type="NCBI Taxonomy" id="348535"/>
    <lineage>
        <taxon>Eukaryota</taxon>
        <taxon>Sar</taxon>
        <taxon>Alveolata</taxon>
        <taxon>Colpodellida</taxon>
    </lineage>
</organism>
<feature type="domain" description="Large ribosomal subunit protein uL2 RNA-binding" evidence="7">
    <location>
        <begin position="40"/>
        <end position="123"/>
    </location>
</feature>
<evidence type="ECO:0000313" key="8">
    <source>
        <dbReference type="EMBL" id="ADJ66615.1"/>
    </source>
</evidence>
<proteinExistence type="inferred from homology"/>
<dbReference type="Gene3D" id="4.10.950.10">
    <property type="entry name" value="Ribosomal protein L2, domain 3"/>
    <property type="match status" value="1"/>
</dbReference>
<dbReference type="InterPro" id="IPR022671">
    <property type="entry name" value="Ribosomal_uL2_CS"/>
</dbReference>
<dbReference type="InterPro" id="IPR014726">
    <property type="entry name" value="Ribosomal_uL2_dom3"/>
</dbReference>
<keyword evidence="2 8" id="KW-0689">Ribosomal protein</keyword>
<feature type="region of interest" description="Disordered" evidence="5">
    <location>
        <begin position="220"/>
        <end position="281"/>
    </location>
</feature>
<dbReference type="PANTHER" id="PTHR13691">
    <property type="entry name" value="RIBOSOMAL PROTEIN L2"/>
    <property type="match status" value="1"/>
</dbReference>
<evidence type="ECO:0000256" key="1">
    <source>
        <dbReference type="ARBA" id="ARBA00005636"/>
    </source>
</evidence>
<dbReference type="FunFam" id="4.10.950.10:FF:000001">
    <property type="entry name" value="50S ribosomal protein L2"/>
    <property type="match status" value="1"/>
</dbReference>
<keyword evidence="8" id="KW-0934">Plastid</keyword>
<dbReference type="SMART" id="SM01382">
    <property type="entry name" value="Ribosomal_L2_C"/>
    <property type="match status" value="1"/>
</dbReference>
<name>D9IXP8_9ALVE</name>
<dbReference type="GO" id="GO:0003735">
    <property type="term" value="F:structural constituent of ribosome"/>
    <property type="evidence" value="ECO:0007669"/>
    <property type="project" value="InterPro"/>
</dbReference>
<dbReference type="GO" id="GO:0016740">
    <property type="term" value="F:transferase activity"/>
    <property type="evidence" value="ECO:0007669"/>
    <property type="project" value="InterPro"/>
</dbReference>
<dbReference type="RefSeq" id="YP_003795427.1">
    <property type="nucleotide sequence ID" value="NC_014345.1"/>
</dbReference>
<evidence type="ECO:0000256" key="5">
    <source>
        <dbReference type="SAM" id="MobiDB-lite"/>
    </source>
</evidence>
<dbReference type="GO" id="GO:0032543">
    <property type="term" value="P:mitochondrial translation"/>
    <property type="evidence" value="ECO:0007669"/>
    <property type="project" value="TreeGrafter"/>
</dbReference>
<accession>D9IXP8</accession>
<geneLocation type="chloroplast" evidence="8"/>
<dbReference type="Pfam" id="PF03947">
    <property type="entry name" value="Ribosomal_L2_C"/>
    <property type="match status" value="1"/>
</dbReference>
<dbReference type="GO" id="GO:0003723">
    <property type="term" value="F:RNA binding"/>
    <property type="evidence" value="ECO:0007669"/>
    <property type="project" value="InterPro"/>
</dbReference>
<dbReference type="InterPro" id="IPR012340">
    <property type="entry name" value="NA-bd_OB-fold"/>
</dbReference>
<dbReference type="InterPro" id="IPR022666">
    <property type="entry name" value="Ribosomal_uL2_RNA-bd_dom"/>
</dbReference>
<keyword evidence="8" id="KW-0150">Chloroplast</keyword>